<dbReference type="Gene3D" id="3.30.470.160">
    <property type="entry name" value="Inositol polyphosphate kinase"/>
    <property type="match status" value="1"/>
</dbReference>
<comment type="similarity">
    <text evidence="1 8">Belongs to the inositol phosphokinase (IPK) family.</text>
</comment>
<dbReference type="EC" id="2.7.1.140" evidence="8"/>
<dbReference type="Pfam" id="PF03770">
    <property type="entry name" value="IPK"/>
    <property type="match status" value="1"/>
</dbReference>
<dbReference type="AlphaFoldDB" id="A0AAD5GC04"/>
<organism evidence="9 10">
    <name type="scientific">Ambrosia artemisiifolia</name>
    <name type="common">Common ragweed</name>
    <dbReference type="NCBI Taxonomy" id="4212"/>
    <lineage>
        <taxon>Eukaryota</taxon>
        <taxon>Viridiplantae</taxon>
        <taxon>Streptophyta</taxon>
        <taxon>Embryophyta</taxon>
        <taxon>Tracheophyta</taxon>
        <taxon>Spermatophyta</taxon>
        <taxon>Magnoliopsida</taxon>
        <taxon>eudicotyledons</taxon>
        <taxon>Gunneridae</taxon>
        <taxon>Pentapetalae</taxon>
        <taxon>asterids</taxon>
        <taxon>campanulids</taxon>
        <taxon>Asterales</taxon>
        <taxon>Asteraceae</taxon>
        <taxon>Asteroideae</taxon>
        <taxon>Heliantheae alliance</taxon>
        <taxon>Heliantheae</taxon>
        <taxon>Ambrosia</taxon>
    </lineage>
</organism>
<comment type="function">
    <text evidence="8">Inositol phosphate kinase with a broad substrate specificity.</text>
</comment>
<reference evidence="9" key="1">
    <citation type="submission" date="2022-06" db="EMBL/GenBank/DDBJ databases">
        <title>Uncovering the hologenomic basis of an extraordinary plant invasion.</title>
        <authorList>
            <person name="Bieker V.C."/>
            <person name="Martin M.D."/>
            <person name="Gilbert T."/>
            <person name="Hodgins K."/>
            <person name="Battlay P."/>
            <person name="Petersen B."/>
            <person name="Wilson J."/>
        </authorList>
    </citation>
    <scope>NUCLEOTIDE SEQUENCE</scope>
    <source>
        <strain evidence="9">AA19_3_7</strain>
        <tissue evidence="9">Leaf</tissue>
    </source>
</reference>
<evidence type="ECO:0000256" key="2">
    <source>
        <dbReference type="ARBA" id="ARBA00022679"/>
    </source>
</evidence>
<evidence type="ECO:0000256" key="3">
    <source>
        <dbReference type="ARBA" id="ARBA00022741"/>
    </source>
</evidence>
<dbReference type="PANTHER" id="PTHR12400:SF51">
    <property type="entry name" value="INOSITOL POLYPHOSPHATE MULTIKINASE"/>
    <property type="match status" value="1"/>
</dbReference>
<dbReference type="GO" id="GO:0032958">
    <property type="term" value="P:inositol phosphate biosynthetic process"/>
    <property type="evidence" value="ECO:0007669"/>
    <property type="project" value="InterPro"/>
</dbReference>
<comment type="caution">
    <text evidence="9">The sequence shown here is derived from an EMBL/GenBank/DDBJ whole genome shotgun (WGS) entry which is preliminary data.</text>
</comment>
<dbReference type="InterPro" id="IPR038286">
    <property type="entry name" value="IPK_sf"/>
</dbReference>
<evidence type="ECO:0000256" key="8">
    <source>
        <dbReference type="RuleBase" id="RU363090"/>
    </source>
</evidence>
<sequence>MLKTPDHQVAGHEAGLGKLGPLVDDSGRFYKPLQGDKRGSEEVAFYESFSSNTNIPEHVRKFFPVYYGTKVMKASTGSDHPHIVLKDLTLGRPNPSVMDIKIGSRTWGPEASEAYIAKCLKKDRESTSVPLGFRISGLQVYIGEESGFYKPDRTYMRQTGLDDVSLILRKFVSSNPSSDTETGGQGPDCSLASYVYGGPSGILAQLLELKTWFEDQTLYHFHACSLLFMFDKALTSEGARSNAEVKLIDFAHVTDGNGVIDHNFLGGLCSLIKFISDIVAEANDHTGTNGKVEL</sequence>
<evidence type="ECO:0000313" key="10">
    <source>
        <dbReference type="Proteomes" id="UP001206925"/>
    </source>
</evidence>
<dbReference type="Proteomes" id="UP001206925">
    <property type="component" value="Unassembled WGS sequence"/>
</dbReference>
<dbReference type="EC" id="2.7.1.151" evidence="8"/>
<protein>
    <recommendedName>
        <fullName evidence="8">Inositol polyphosphate multikinase</fullName>
        <ecNumber evidence="8">2.7.1.140</ecNumber>
        <ecNumber evidence="8">2.7.1.151</ecNumber>
    </recommendedName>
</protein>
<keyword evidence="3 8" id="KW-0547">Nucleotide-binding</keyword>
<keyword evidence="4 8" id="KW-0418">Kinase</keyword>
<name>A0AAD5GC04_AMBAR</name>
<accession>A0AAD5GC04</accession>
<dbReference type="EMBL" id="JAMZMK010009258">
    <property type="protein sequence ID" value="KAI7736482.1"/>
    <property type="molecule type" value="Genomic_DNA"/>
</dbReference>
<evidence type="ECO:0000256" key="4">
    <source>
        <dbReference type="ARBA" id="ARBA00022777"/>
    </source>
</evidence>
<gene>
    <name evidence="9" type="ORF">M8C21_012087</name>
</gene>
<keyword evidence="5 8" id="KW-0067">ATP-binding</keyword>
<dbReference type="GO" id="GO:0005524">
    <property type="term" value="F:ATP binding"/>
    <property type="evidence" value="ECO:0007669"/>
    <property type="project" value="UniProtKB-KW"/>
</dbReference>
<evidence type="ECO:0000256" key="6">
    <source>
        <dbReference type="ARBA" id="ARBA00036164"/>
    </source>
</evidence>
<dbReference type="InterPro" id="IPR005522">
    <property type="entry name" value="IPK"/>
</dbReference>
<comment type="catalytic activity">
    <reaction evidence="6 8">
        <text>1D-myo-inositol 1,4,5-trisphosphate + 2 ATP = 1D-myo-inositol 1,3,4,5,6-pentakisphosphate + 2 ADP + 2 H(+)</text>
        <dbReference type="Rhea" id="RHEA:32359"/>
        <dbReference type="ChEBI" id="CHEBI:15378"/>
        <dbReference type="ChEBI" id="CHEBI:30616"/>
        <dbReference type="ChEBI" id="CHEBI:57733"/>
        <dbReference type="ChEBI" id="CHEBI:203600"/>
        <dbReference type="ChEBI" id="CHEBI:456216"/>
        <dbReference type="EC" id="2.7.1.151"/>
    </reaction>
</comment>
<evidence type="ECO:0000256" key="7">
    <source>
        <dbReference type="ARBA" id="ARBA00036525"/>
    </source>
</evidence>
<evidence type="ECO:0000313" key="9">
    <source>
        <dbReference type="EMBL" id="KAI7736482.1"/>
    </source>
</evidence>
<keyword evidence="10" id="KW-1185">Reference proteome</keyword>
<proteinExistence type="inferred from homology"/>
<dbReference type="GO" id="GO:0008440">
    <property type="term" value="F:inositol-1,4,5-trisphosphate 3-kinase activity"/>
    <property type="evidence" value="ECO:0007669"/>
    <property type="project" value="TreeGrafter"/>
</dbReference>
<dbReference type="GO" id="GO:0005737">
    <property type="term" value="C:cytoplasm"/>
    <property type="evidence" value="ECO:0007669"/>
    <property type="project" value="TreeGrafter"/>
</dbReference>
<dbReference type="GO" id="GO:0005634">
    <property type="term" value="C:nucleus"/>
    <property type="evidence" value="ECO:0007669"/>
    <property type="project" value="TreeGrafter"/>
</dbReference>
<dbReference type="GO" id="GO:0051765">
    <property type="term" value="F:inositol tetrakisphosphate kinase activity"/>
    <property type="evidence" value="ECO:0007669"/>
    <property type="project" value="TreeGrafter"/>
</dbReference>
<evidence type="ECO:0000256" key="1">
    <source>
        <dbReference type="ARBA" id="ARBA00007374"/>
    </source>
</evidence>
<keyword evidence="2 8" id="KW-0808">Transferase</keyword>
<dbReference type="PANTHER" id="PTHR12400">
    <property type="entry name" value="INOSITOL POLYPHOSPHATE KINASE"/>
    <property type="match status" value="1"/>
</dbReference>
<dbReference type="SUPFAM" id="SSF56104">
    <property type="entry name" value="SAICAR synthase-like"/>
    <property type="match status" value="1"/>
</dbReference>
<comment type="catalytic activity">
    <reaction evidence="7 8">
        <text>1D-myo-inositol 1,3,4,6-tetrakisphosphate + ATP = 1D-myo-inositol 1,3,4,5,6-pentakisphosphate + ADP + H(+)</text>
        <dbReference type="Rhea" id="RHEA:12717"/>
        <dbReference type="ChEBI" id="CHEBI:15378"/>
        <dbReference type="ChEBI" id="CHEBI:30616"/>
        <dbReference type="ChEBI" id="CHEBI:57660"/>
        <dbReference type="ChEBI" id="CHEBI:57733"/>
        <dbReference type="ChEBI" id="CHEBI:456216"/>
        <dbReference type="EC" id="2.7.1.140"/>
    </reaction>
</comment>
<evidence type="ECO:0000256" key="5">
    <source>
        <dbReference type="ARBA" id="ARBA00022840"/>
    </source>
</evidence>